<keyword evidence="7" id="KW-0862">Zinc</keyword>
<comment type="cofactor">
    <cofactor evidence="1">
        <name>Zn(2+)</name>
        <dbReference type="ChEBI" id="CHEBI:29105"/>
    </cofactor>
</comment>
<keyword evidence="6" id="KW-0378">Hydrolase</keyword>
<comment type="subcellular location">
    <subcellularLocation>
        <location evidence="2">Membrane</location>
        <topology evidence="2">Multi-pass membrane protein</topology>
    </subcellularLocation>
</comment>
<dbReference type="Pfam" id="PF02163">
    <property type="entry name" value="Peptidase_M50"/>
    <property type="match status" value="1"/>
</dbReference>
<organism evidence="13 14">
    <name type="scientific">Candidatus Tagabacteria bacterium RIFCSPLOWO2_01_FULL_42_9</name>
    <dbReference type="NCBI Taxonomy" id="1802296"/>
    <lineage>
        <taxon>Bacteria</taxon>
        <taxon>Candidatus Tagaibacteriota</taxon>
    </lineage>
</organism>
<name>A0A1G2LX14_9BACT</name>
<dbReference type="AlphaFoldDB" id="A0A1G2LX14"/>
<dbReference type="CDD" id="cd06163">
    <property type="entry name" value="S2P-M50_PDZ_RseP-like"/>
    <property type="match status" value="1"/>
</dbReference>
<evidence type="ECO:0000256" key="7">
    <source>
        <dbReference type="ARBA" id="ARBA00022833"/>
    </source>
</evidence>
<dbReference type="InterPro" id="IPR036034">
    <property type="entry name" value="PDZ_sf"/>
</dbReference>
<feature type="transmembrane region" description="Helical" evidence="11">
    <location>
        <begin position="90"/>
        <end position="112"/>
    </location>
</feature>
<keyword evidence="9" id="KW-0482">Metalloprotease</keyword>
<dbReference type="EMBL" id="MHRA01000024">
    <property type="protein sequence ID" value="OHA15331.1"/>
    <property type="molecule type" value="Genomic_DNA"/>
</dbReference>
<keyword evidence="10 11" id="KW-0472">Membrane</keyword>
<accession>A0A1G2LX14</accession>
<comment type="caution">
    <text evidence="13">The sequence shown here is derived from an EMBL/GenBank/DDBJ whole genome shotgun (WGS) entry which is preliminary data.</text>
</comment>
<dbReference type="InterPro" id="IPR004387">
    <property type="entry name" value="Pept_M50_Zn"/>
</dbReference>
<evidence type="ECO:0000256" key="3">
    <source>
        <dbReference type="ARBA" id="ARBA00007931"/>
    </source>
</evidence>
<keyword evidence="5 11" id="KW-0812">Transmembrane</keyword>
<evidence type="ECO:0000256" key="4">
    <source>
        <dbReference type="ARBA" id="ARBA00022670"/>
    </source>
</evidence>
<evidence type="ECO:0000256" key="1">
    <source>
        <dbReference type="ARBA" id="ARBA00001947"/>
    </source>
</evidence>
<protein>
    <recommendedName>
        <fullName evidence="12">Peptidase M50 domain-containing protein</fullName>
    </recommendedName>
</protein>
<feature type="transmembrane region" description="Helical" evidence="11">
    <location>
        <begin position="293"/>
        <end position="313"/>
    </location>
</feature>
<feature type="transmembrane region" description="Helical" evidence="11">
    <location>
        <begin position="341"/>
        <end position="360"/>
    </location>
</feature>
<gene>
    <name evidence="13" type="ORF">A3A10_01905</name>
</gene>
<reference evidence="13 14" key="1">
    <citation type="journal article" date="2016" name="Nat. Commun.">
        <title>Thousands of microbial genomes shed light on interconnected biogeochemical processes in an aquifer system.</title>
        <authorList>
            <person name="Anantharaman K."/>
            <person name="Brown C.T."/>
            <person name="Hug L.A."/>
            <person name="Sharon I."/>
            <person name="Castelle C.J."/>
            <person name="Probst A.J."/>
            <person name="Thomas B.C."/>
            <person name="Singh A."/>
            <person name="Wilkins M.J."/>
            <person name="Karaoz U."/>
            <person name="Brodie E.L."/>
            <person name="Williams K.H."/>
            <person name="Hubbard S.S."/>
            <person name="Banfield J.F."/>
        </authorList>
    </citation>
    <scope>NUCLEOTIDE SEQUENCE [LARGE SCALE GENOMIC DNA]</scope>
</reference>
<dbReference type="GO" id="GO:0004222">
    <property type="term" value="F:metalloendopeptidase activity"/>
    <property type="evidence" value="ECO:0007669"/>
    <property type="project" value="InterPro"/>
</dbReference>
<evidence type="ECO:0000313" key="13">
    <source>
        <dbReference type="EMBL" id="OHA15331.1"/>
    </source>
</evidence>
<dbReference type="PANTHER" id="PTHR42837:SF2">
    <property type="entry name" value="MEMBRANE METALLOPROTEASE ARASP2, CHLOROPLASTIC-RELATED"/>
    <property type="match status" value="1"/>
</dbReference>
<sequence>MSIILFFAVLAILILAHELGHFLFAKLSKIKVEEFGFGFPPRVFGFRRGETIYSFNLIPFGGFVKICGEDGSPSDLPAEALTRSFGVQKAYIRALVLSAGVLFNLLLAWPLLTATYLIGAPVSVEENGIPGNYFKEKGVMIIQIQEGMPAELSDLRPGDYLLRFFGKNEKTLEISDIKEVQNFIANHPEEEIRMDYLRKGKVFSTKAIPLKNPENGKGILGIAMEKVGIVRLPFHMAIWEGLKTTVRLTGLIAEAFVDFFTGIFTERKILAQVAGPVGIAGIIASAAQSGPIFILQLVALLSINLALINFLPFPALDGGRLMFLAIEVIRRKPISAKFSNIAHNLGFAILISLMLIITYLDILKLMQ</sequence>
<evidence type="ECO:0000313" key="14">
    <source>
        <dbReference type="Proteomes" id="UP000178116"/>
    </source>
</evidence>
<dbReference type="SUPFAM" id="SSF50156">
    <property type="entry name" value="PDZ domain-like"/>
    <property type="match status" value="1"/>
</dbReference>
<proteinExistence type="inferred from homology"/>
<evidence type="ECO:0000256" key="9">
    <source>
        <dbReference type="ARBA" id="ARBA00023049"/>
    </source>
</evidence>
<evidence type="ECO:0000256" key="5">
    <source>
        <dbReference type="ARBA" id="ARBA00022692"/>
    </source>
</evidence>
<keyword evidence="4" id="KW-0645">Protease</keyword>
<dbReference type="PANTHER" id="PTHR42837">
    <property type="entry name" value="REGULATOR OF SIGMA-E PROTEASE RSEP"/>
    <property type="match status" value="1"/>
</dbReference>
<evidence type="ECO:0000259" key="12">
    <source>
        <dbReference type="Pfam" id="PF02163"/>
    </source>
</evidence>
<evidence type="ECO:0000256" key="6">
    <source>
        <dbReference type="ARBA" id="ARBA00022801"/>
    </source>
</evidence>
<dbReference type="InterPro" id="IPR008915">
    <property type="entry name" value="Peptidase_M50"/>
</dbReference>
<evidence type="ECO:0000256" key="8">
    <source>
        <dbReference type="ARBA" id="ARBA00022989"/>
    </source>
</evidence>
<evidence type="ECO:0000256" key="2">
    <source>
        <dbReference type="ARBA" id="ARBA00004141"/>
    </source>
</evidence>
<evidence type="ECO:0000256" key="10">
    <source>
        <dbReference type="ARBA" id="ARBA00023136"/>
    </source>
</evidence>
<dbReference type="GO" id="GO:0016020">
    <property type="term" value="C:membrane"/>
    <property type="evidence" value="ECO:0007669"/>
    <property type="project" value="UniProtKB-SubCell"/>
</dbReference>
<evidence type="ECO:0000256" key="11">
    <source>
        <dbReference type="SAM" id="Phobius"/>
    </source>
</evidence>
<dbReference type="Proteomes" id="UP000178116">
    <property type="component" value="Unassembled WGS sequence"/>
</dbReference>
<dbReference type="Gene3D" id="2.30.42.10">
    <property type="match status" value="1"/>
</dbReference>
<dbReference type="GO" id="GO:0006508">
    <property type="term" value="P:proteolysis"/>
    <property type="evidence" value="ECO:0007669"/>
    <property type="project" value="UniProtKB-KW"/>
</dbReference>
<feature type="domain" description="Peptidase M50" evidence="12">
    <location>
        <begin position="6"/>
        <end position="353"/>
    </location>
</feature>
<keyword evidence="8 11" id="KW-1133">Transmembrane helix</keyword>
<comment type="similarity">
    <text evidence="3">Belongs to the peptidase M50B family.</text>
</comment>
<feature type="transmembrane region" description="Helical" evidence="11">
    <location>
        <begin position="269"/>
        <end position="287"/>
    </location>
</feature>